<dbReference type="SUPFAM" id="SSF56219">
    <property type="entry name" value="DNase I-like"/>
    <property type="match status" value="1"/>
</dbReference>
<dbReference type="InterPro" id="IPR036691">
    <property type="entry name" value="Endo/exonu/phosph_ase_sf"/>
</dbReference>
<name>A0A5A7P7K7_STRAF</name>
<dbReference type="PANTHER" id="PTHR33710:SF71">
    <property type="entry name" value="ENDONUCLEASE_EXONUCLEASE_PHOSPHATASE DOMAIN-CONTAINING PROTEIN"/>
    <property type="match status" value="1"/>
</dbReference>
<evidence type="ECO:0000313" key="3">
    <source>
        <dbReference type="Proteomes" id="UP000325081"/>
    </source>
</evidence>
<feature type="signal peptide" evidence="1">
    <location>
        <begin position="1"/>
        <end position="16"/>
    </location>
</feature>
<gene>
    <name evidence="2" type="ORF">STAS_04603</name>
</gene>
<dbReference type="GO" id="GO:0003964">
    <property type="term" value="F:RNA-directed DNA polymerase activity"/>
    <property type="evidence" value="ECO:0007669"/>
    <property type="project" value="UniProtKB-KW"/>
</dbReference>
<evidence type="ECO:0000256" key="1">
    <source>
        <dbReference type="SAM" id="SignalP"/>
    </source>
</evidence>
<reference evidence="3" key="1">
    <citation type="journal article" date="2019" name="Curr. Biol.">
        <title>Genome Sequence of Striga asiatica Provides Insight into the Evolution of Plant Parasitism.</title>
        <authorList>
            <person name="Yoshida S."/>
            <person name="Kim S."/>
            <person name="Wafula E.K."/>
            <person name="Tanskanen J."/>
            <person name="Kim Y.M."/>
            <person name="Honaas L."/>
            <person name="Yang Z."/>
            <person name="Spallek T."/>
            <person name="Conn C.E."/>
            <person name="Ichihashi Y."/>
            <person name="Cheong K."/>
            <person name="Cui S."/>
            <person name="Der J.P."/>
            <person name="Gundlach H."/>
            <person name="Jiao Y."/>
            <person name="Hori C."/>
            <person name="Ishida J.K."/>
            <person name="Kasahara H."/>
            <person name="Kiba T."/>
            <person name="Kim M.S."/>
            <person name="Koo N."/>
            <person name="Laohavisit A."/>
            <person name="Lee Y.H."/>
            <person name="Lumba S."/>
            <person name="McCourt P."/>
            <person name="Mortimer J.C."/>
            <person name="Mutuku J.M."/>
            <person name="Nomura T."/>
            <person name="Sasaki-Sekimoto Y."/>
            <person name="Seto Y."/>
            <person name="Wang Y."/>
            <person name="Wakatake T."/>
            <person name="Sakakibara H."/>
            <person name="Demura T."/>
            <person name="Yamaguchi S."/>
            <person name="Yoneyama K."/>
            <person name="Manabe R.I."/>
            <person name="Nelson D.C."/>
            <person name="Schulman A.H."/>
            <person name="Timko M.P."/>
            <person name="dePamphilis C.W."/>
            <person name="Choi D."/>
            <person name="Shirasu K."/>
        </authorList>
    </citation>
    <scope>NUCLEOTIDE SEQUENCE [LARGE SCALE GENOMIC DNA]</scope>
    <source>
        <strain evidence="3">cv. UVA1</strain>
    </source>
</reference>
<organism evidence="2 3">
    <name type="scientific">Striga asiatica</name>
    <name type="common">Asiatic witchweed</name>
    <name type="synonym">Buchnera asiatica</name>
    <dbReference type="NCBI Taxonomy" id="4170"/>
    <lineage>
        <taxon>Eukaryota</taxon>
        <taxon>Viridiplantae</taxon>
        <taxon>Streptophyta</taxon>
        <taxon>Embryophyta</taxon>
        <taxon>Tracheophyta</taxon>
        <taxon>Spermatophyta</taxon>
        <taxon>Magnoliopsida</taxon>
        <taxon>eudicotyledons</taxon>
        <taxon>Gunneridae</taxon>
        <taxon>Pentapetalae</taxon>
        <taxon>asterids</taxon>
        <taxon>lamiids</taxon>
        <taxon>Lamiales</taxon>
        <taxon>Orobanchaceae</taxon>
        <taxon>Buchnereae</taxon>
        <taxon>Striga</taxon>
    </lineage>
</organism>
<keyword evidence="2" id="KW-0548">Nucleotidyltransferase</keyword>
<dbReference type="Proteomes" id="UP000325081">
    <property type="component" value="Unassembled WGS sequence"/>
</dbReference>
<keyword evidence="3" id="KW-1185">Reference proteome</keyword>
<dbReference type="PANTHER" id="PTHR33710">
    <property type="entry name" value="BNAC02G09200D PROTEIN"/>
    <property type="match status" value="1"/>
</dbReference>
<dbReference type="AlphaFoldDB" id="A0A5A7P7K7"/>
<dbReference type="OrthoDB" id="913635at2759"/>
<sequence length="274" mass="32214">MLQILFVGSWGMVVGGSWRSQGEPEVELKGPGMREWCWFIFVYISTDRSERVSQWDFLERTKANWGRCWVIAGDWNDIISNDEKRGGVRRLEASFRGFKTFIQNMGMQECDQKGSFFTWGNNREGDGYVEERLDKVFTSYDWLVEFPKMKVINFYRTASDHNVLLFATEMEAGRGKKRFSFDKSWAMMEGVQEAIKAGWQVDVEGSYMYQVHQKIKHTRMALLAWHKSVHRNSEKAVKVLTEKLEDLRRTGYERDWDEWGRRELLEAKIEGPVA</sequence>
<dbReference type="Gene3D" id="3.60.10.10">
    <property type="entry name" value="Endonuclease/exonuclease/phosphatase"/>
    <property type="match status" value="1"/>
</dbReference>
<comment type="caution">
    <text evidence="2">The sequence shown here is derived from an EMBL/GenBank/DDBJ whole genome shotgun (WGS) entry which is preliminary data.</text>
</comment>
<proteinExistence type="predicted"/>
<keyword evidence="2" id="KW-0695">RNA-directed DNA polymerase</keyword>
<dbReference type="EMBL" id="BKCP01003113">
    <property type="protein sequence ID" value="GER28785.1"/>
    <property type="molecule type" value="Genomic_DNA"/>
</dbReference>
<feature type="chain" id="PRO_5022807492" evidence="1">
    <location>
        <begin position="17"/>
        <end position="274"/>
    </location>
</feature>
<keyword evidence="2" id="KW-0808">Transferase</keyword>
<evidence type="ECO:0000313" key="2">
    <source>
        <dbReference type="EMBL" id="GER28785.1"/>
    </source>
</evidence>
<accession>A0A5A7P7K7</accession>
<keyword evidence="1" id="KW-0732">Signal</keyword>
<protein>
    <submittedName>
        <fullName evidence="2">RNA-directed DNA polymerase-like protein</fullName>
    </submittedName>
</protein>